<dbReference type="RefSeq" id="WP_115542790.1">
    <property type="nucleotide sequence ID" value="NZ_NXLQ01000006.1"/>
</dbReference>
<evidence type="ECO:0000256" key="11">
    <source>
        <dbReference type="ARBA" id="ARBA00022932"/>
    </source>
</evidence>
<dbReference type="PANTHER" id="PTHR10133:SF27">
    <property type="entry name" value="DNA POLYMERASE NU"/>
    <property type="match status" value="1"/>
</dbReference>
<dbReference type="SMART" id="SM00279">
    <property type="entry name" value="HhH2"/>
    <property type="match status" value="1"/>
</dbReference>
<dbReference type="Gene3D" id="1.10.150.20">
    <property type="entry name" value="5' to 3' exonuclease, C-terminal subdomain"/>
    <property type="match status" value="2"/>
</dbReference>
<dbReference type="GO" id="GO:0008409">
    <property type="term" value="F:5'-3' exonuclease activity"/>
    <property type="evidence" value="ECO:0007669"/>
    <property type="project" value="UniProtKB-UniRule"/>
</dbReference>
<dbReference type="Pfam" id="PF01367">
    <property type="entry name" value="5_3_exonuc"/>
    <property type="match status" value="1"/>
</dbReference>
<keyword evidence="5 16" id="KW-0548">Nucleotidyltransferase</keyword>
<evidence type="ECO:0000256" key="4">
    <source>
        <dbReference type="ARBA" id="ARBA00022679"/>
    </source>
</evidence>
<keyword evidence="8 16" id="KW-0227">DNA damage</keyword>
<dbReference type="Pfam" id="PF02739">
    <property type="entry name" value="5_3_exonuc_N"/>
    <property type="match status" value="1"/>
</dbReference>
<dbReference type="GO" id="GO:0008408">
    <property type="term" value="F:3'-5' exonuclease activity"/>
    <property type="evidence" value="ECO:0007669"/>
    <property type="project" value="UniProtKB-UniRule"/>
</dbReference>
<evidence type="ECO:0000256" key="5">
    <source>
        <dbReference type="ARBA" id="ARBA00022695"/>
    </source>
</evidence>
<feature type="domain" description="3'-5' exonuclease" evidence="17">
    <location>
        <begin position="349"/>
        <end position="620"/>
    </location>
</feature>
<evidence type="ECO:0000256" key="8">
    <source>
        <dbReference type="ARBA" id="ARBA00022763"/>
    </source>
</evidence>
<dbReference type="InterPro" id="IPR036397">
    <property type="entry name" value="RNaseH_sf"/>
</dbReference>
<comment type="catalytic activity">
    <reaction evidence="14 16">
        <text>DNA(n) + a 2'-deoxyribonucleoside 5'-triphosphate = DNA(n+1) + diphosphate</text>
        <dbReference type="Rhea" id="RHEA:22508"/>
        <dbReference type="Rhea" id="RHEA-COMP:17339"/>
        <dbReference type="Rhea" id="RHEA-COMP:17340"/>
        <dbReference type="ChEBI" id="CHEBI:33019"/>
        <dbReference type="ChEBI" id="CHEBI:61560"/>
        <dbReference type="ChEBI" id="CHEBI:173112"/>
        <dbReference type="EC" id="2.7.7.7"/>
    </reaction>
</comment>
<dbReference type="PRINTS" id="PR00868">
    <property type="entry name" value="DNAPOLI"/>
</dbReference>
<evidence type="ECO:0000259" key="17">
    <source>
        <dbReference type="SMART" id="SM00474"/>
    </source>
</evidence>
<dbReference type="SMART" id="SM00474">
    <property type="entry name" value="35EXOc"/>
    <property type="match status" value="1"/>
</dbReference>
<reference evidence="20 21" key="1">
    <citation type="submission" date="2018-04" db="EMBL/GenBank/DDBJ databases">
        <title>Novel Campyloabacter and Helicobacter Species and Strains.</title>
        <authorList>
            <person name="Mannion A.J."/>
            <person name="Shen Z."/>
            <person name="Fox J.G."/>
        </authorList>
    </citation>
    <scope>NUCLEOTIDE SEQUENCE [LARGE SCALE GENOMIC DNA]</scope>
    <source>
        <strain evidence="20 21">MIT 17-337</strain>
    </source>
</reference>
<dbReference type="InterPro" id="IPR002298">
    <property type="entry name" value="DNA_polymerase_A"/>
</dbReference>
<feature type="domain" description="DNA-directed DNA polymerase family A palm" evidence="19">
    <location>
        <begin position="783"/>
        <end position="1006"/>
    </location>
</feature>
<evidence type="ECO:0000256" key="12">
    <source>
        <dbReference type="ARBA" id="ARBA00023125"/>
    </source>
</evidence>
<keyword evidence="12 16" id="KW-0238">DNA-binding</keyword>
<dbReference type="SUPFAM" id="SSF88723">
    <property type="entry name" value="PIN domain-like"/>
    <property type="match status" value="1"/>
</dbReference>
<evidence type="ECO:0000256" key="2">
    <source>
        <dbReference type="ARBA" id="ARBA00012417"/>
    </source>
</evidence>
<dbReference type="GO" id="GO:0006302">
    <property type="term" value="P:double-strand break repair"/>
    <property type="evidence" value="ECO:0007669"/>
    <property type="project" value="TreeGrafter"/>
</dbReference>
<dbReference type="InterPro" id="IPR019760">
    <property type="entry name" value="DNA-dir_DNA_pol_A_CS"/>
</dbReference>
<evidence type="ECO:0000256" key="10">
    <source>
        <dbReference type="ARBA" id="ARBA00022839"/>
    </source>
</evidence>
<dbReference type="InterPro" id="IPR018320">
    <property type="entry name" value="DNA_polymerase_1"/>
</dbReference>
<dbReference type="Gene3D" id="1.20.1060.10">
    <property type="entry name" value="Taq DNA Polymerase, Chain T, domain 4"/>
    <property type="match status" value="1"/>
</dbReference>
<dbReference type="CDD" id="cd09898">
    <property type="entry name" value="H3TH_53EXO"/>
    <property type="match status" value="1"/>
</dbReference>
<keyword evidence="7" id="KW-0540">Nuclease</keyword>
<evidence type="ECO:0000256" key="16">
    <source>
        <dbReference type="RuleBase" id="RU004460"/>
    </source>
</evidence>
<evidence type="ECO:0000313" key="21">
    <source>
        <dbReference type="Proteomes" id="UP000256379"/>
    </source>
</evidence>
<evidence type="ECO:0000256" key="3">
    <source>
        <dbReference type="ARBA" id="ARBA00020311"/>
    </source>
</evidence>
<evidence type="ECO:0000313" key="20">
    <source>
        <dbReference type="EMBL" id="RDU66230.1"/>
    </source>
</evidence>
<dbReference type="NCBIfam" id="TIGR00593">
    <property type="entry name" value="pola"/>
    <property type="match status" value="1"/>
</dbReference>
<comment type="caution">
    <text evidence="20">The sequence shown here is derived from an EMBL/GenBank/DDBJ whole genome shotgun (WGS) entry which is preliminary data.</text>
</comment>
<dbReference type="Gene3D" id="3.30.420.10">
    <property type="entry name" value="Ribonuclease H-like superfamily/Ribonuclease H"/>
    <property type="match status" value="1"/>
</dbReference>
<dbReference type="GO" id="GO:0003887">
    <property type="term" value="F:DNA-directed DNA polymerase activity"/>
    <property type="evidence" value="ECO:0007669"/>
    <property type="project" value="UniProtKB-UniRule"/>
</dbReference>
<keyword evidence="9 16" id="KW-0378">Hydrolase</keyword>
<evidence type="ECO:0000256" key="6">
    <source>
        <dbReference type="ARBA" id="ARBA00022705"/>
    </source>
</evidence>
<comment type="similarity">
    <text evidence="1 16">Belongs to the DNA polymerase type-A family.</text>
</comment>
<evidence type="ECO:0000256" key="14">
    <source>
        <dbReference type="ARBA" id="ARBA00049244"/>
    </source>
</evidence>
<dbReference type="Gene3D" id="3.40.50.1010">
    <property type="entry name" value="5'-nuclease"/>
    <property type="match status" value="1"/>
</dbReference>
<dbReference type="OrthoDB" id="9806424at2"/>
<evidence type="ECO:0000256" key="7">
    <source>
        <dbReference type="ARBA" id="ARBA00022722"/>
    </source>
</evidence>
<dbReference type="CDD" id="cd09859">
    <property type="entry name" value="PIN_53EXO"/>
    <property type="match status" value="1"/>
</dbReference>
<dbReference type="CDD" id="cd08637">
    <property type="entry name" value="DNA_pol_A_pol_I_C"/>
    <property type="match status" value="1"/>
</dbReference>
<comment type="function">
    <text evidence="16">In addition to polymerase activity, this DNA polymerase exhibits 3'-5' and 5'-3' exonuclease activity.</text>
</comment>
<dbReference type="SMART" id="SM00475">
    <property type="entry name" value="53EXOc"/>
    <property type="match status" value="1"/>
</dbReference>
<dbReference type="InterPro" id="IPR036279">
    <property type="entry name" value="5-3_exonuclease_C_sf"/>
</dbReference>
<dbReference type="Pfam" id="PF01612">
    <property type="entry name" value="DNA_pol_A_exo1"/>
    <property type="match status" value="1"/>
</dbReference>
<dbReference type="InterPro" id="IPR020045">
    <property type="entry name" value="DNA_polI_H3TH"/>
</dbReference>
<keyword evidence="6 16" id="KW-0235">DNA replication</keyword>
<dbReference type="PANTHER" id="PTHR10133">
    <property type="entry name" value="DNA POLYMERASE I"/>
    <property type="match status" value="1"/>
</dbReference>
<dbReference type="SUPFAM" id="SSF47807">
    <property type="entry name" value="5' to 3' exonuclease, C-terminal subdomain"/>
    <property type="match status" value="1"/>
</dbReference>
<dbReference type="InterPro" id="IPR002421">
    <property type="entry name" value="5-3_exonuclease"/>
</dbReference>
<evidence type="ECO:0000259" key="19">
    <source>
        <dbReference type="SMART" id="SM00482"/>
    </source>
</evidence>
<keyword evidence="21" id="KW-1185">Reference proteome</keyword>
<dbReference type="InterPro" id="IPR043502">
    <property type="entry name" value="DNA/RNA_pol_sf"/>
</dbReference>
<dbReference type="Proteomes" id="UP000256379">
    <property type="component" value="Unassembled WGS sequence"/>
</dbReference>
<keyword evidence="11 16" id="KW-0239">DNA-directed DNA polymerase</keyword>
<dbReference type="InterPro" id="IPR002562">
    <property type="entry name" value="3'-5'_exonuclease_dom"/>
</dbReference>
<dbReference type="InterPro" id="IPR012337">
    <property type="entry name" value="RNaseH-like_sf"/>
</dbReference>
<dbReference type="NCBIfam" id="NF004397">
    <property type="entry name" value="PRK05755.1"/>
    <property type="match status" value="1"/>
</dbReference>
<keyword evidence="10 16" id="KW-0269">Exonuclease</keyword>
<evidence type="ECO:0000256" key="9">
    <source>
        <dbReference type="ARBA" id="ARBA00022801"/>
    </source>
</evidence>
<evidence type="ECO:0000256" key="15">
    <source>
        <dbReference type="NCBIfam" id="TIGR00593"/>
    </source>
</evidence>
<dbReference type="PROSITE" id="PS00447">
    <property type="entry name" value="DNA_POLYMERASE_A"/>
    <property type="match status" value="1"/>
</dbReference>
<dbReference type="Gene3D" id="3.30.70.370">
    <property type="match status" value="1"/>
</dbReference>
<dbReference type="FunFam" id="1.10.150.20:FF:000003">
    <property type="entry name" value="DNA polymerase I"/>
    <property type="match status" value="1"/>
</dbReference>
<dbReference type="InterPro" id="IPR001098">
    <property type="entry name" value="DNA-dir_DNA_pol_A_palm_dom"/>
</dbReference>
<evidence type="ECO:0000259" key="18">
    <source>
        <dbReference type="SMART" id="SM00475"/>
    </source>
</evidence>
<keyword evidence="13 16" id="KW-0234">DNA repair</keyword>
<organism evidence="20 21">
    <name type="scientific">Helicobacter didelphidarum</name>
    <dbReference type="NCBI Taxonomy" id="2040648"/>
    <lineage>
        <taxon>Bacteria</taxon>
        <taxon>Pseudomonadati</taxon>
        <taxon>Campylobacterota</taxon>
        <taxon>Epsilonproteobacteria</taxon>
        <taxon>Campylobacterales</taxon>
        <taxon>Helicobacteraceae</taxon>
        <taxon>Helicobacter</taxon>
    </lineage>
</organism>
<dbReference type="Pfam" id="PF00476">
    <property type="entry name" value="DNA_pol_A"/>
    <property type="match status" value="1"/>
</dbReference>
<dbReference type="EC" id="2.7.7.7" evidence="2 15"/>
<protein>
    <recommendedName>
        <fullName evidence="3 15">DNA polymerase I</fullName>
        <ecNumber evidence="2 15">2.7.7.7</ecNumber>
    </recommendedName>
</protein>
<dbReference type="GO" id="GO:0003677">
    <property type="term" value="F:DNA binding"/>
    <property type="evidence" value="ECO:0007669"/>
    <property type="project" value="UniProtKB-UniRule"/>
</dbReference>
<name>A0A3D8IML0_9HELI</name>
<feature type="domain" description="5'-3' exonuclease" evidence="18">
    <location>
        <begin position="11"/>
        <end position="272"/>
    </location>
</feature>
<dbReference type="InterPro" id="IPR008918">
    <property type="entry name" value="HhH2"/>
</dbReference>
<dbReference type="FunFam" id="1.10.150.20:FF:000002">
    <property type="entry name" value="DNA polymerase I"/>
    <property type="match status" value="1"/>
</dbReference>
<evidence type="ECO:0000256" key="1">
    <source>
        <dbReference type="ARBA" id="ARBA00007705"/>
    </source>
</evidence>
<accession>A0A3D8IML0</accession>
<keyword evidence="4 16" id="KW-0808">Transferase</keyword>
<proteinExistence type="inferred from homology"/>
<evidence type="ECO:0000256" key="13">
    <source>
        <dbReference type="ARBA" id="ARBA00023204"/>
    </source>
</evidence>
<dbReference type="CDD" id="cd06139">
    <property type="entry name" value="DNA_polA_I_Ecoli_like_exo"/>
    <property type="match status" value="1"/>
</dbReference>
<dbReference type="InterPro" id="IPR020046">
    <property type="entry name" value="5-3_exonucl_a-hlix_arch_N"/>
</dbReference>
<dbReference type="AlphaFoldDB" id="A0A3D8IML0"/>
<dbReference type="EMBL" id="NXLQ01000006">
    <property type="protein sequence ID" value="RDU66230.1"/>
    <property type="molecule type" value="Genomic_DNA"/>
</dbReference>
<dbReference type="SUPFAM" id="SSF53098">
    <property type="entry name" value="Ribonuclease H-like"/>
    <property type="match status" value="1"/>
</dbReference>
<sequence>MQINSQNTQQKKIILIDTFGFFFRSYYALPPLHNSKNFPTSLLTGFATLIFNIFKDNPHANIIFTLEGHDNKRKEIFPQYKANRKDTPQDLLLQLPVAISWLEKMGITTLKIEGYEADDCIATLSKIAQNKGFRVEIISHDKDLYQLINDQVHIFDYAKKSIITSHECEQKFGVLPSEFITYQSIVGDSSDNIPGIKGIGAKGAQKIVTHFKTLESLYKAVENNPKNVEEIVGKRTLSLIQEHKDSAFLSQKLVTLQQDLLQDFDFSVALNSFQKTPLLQITAELEEYELQKILQKIGKSLTNKKHNPENSLRQNTINTNLLQNQYIADMPQEMSFESPSTSNGFSFQSHLITESQELFEILESLPPHIPIAFDCETNGLNVREDNMVGFSFCYDGVNGYYVPFLHGGVKRDRSLNLTNNFMQDSQPNLWNLDSIQQENKTSHNVNFSLFPINTCDISNNKTPHHSLGNSQKTTNQTLLEDSYPPKQISQKDAKEAIKLIFTHPLIGHNLKFDLAMTWYNFGLLPTFKETYKNNINNTNFLHKIEIQDSMVLAWLLNPSQSVSLDNLMREFFNHEMISFESIVPKGATFDSIRLECAAKYASEDAVATYVLYQKLENLLEPHLLEVAKDLEFPFIYALRIMEDCGIAIHRDYFLELKNDFSARLHTLQQKIYKQSGYEFNINSPKQLSEILFDKLHLDATNNKSLSTNENALTNLIHQHEVIPTLLEYREAFKLFSTYIEPILKLSTNNHRIYTSFMQTGTNTGRLSSKSPNLQNIPVRSELGRSIRAGFVAEKTKVLLSLDYSQIELRLLAHFSQDSVLVKAFKHNADIHAETAKRIFKDKISICNNSNQNMKDSIDKDSQTFVDFRNIAKSINFGLIYGMGARKLAQTLNITQAEAKGYIEDYFANFPSVKEYLEQQKKEILKHGYSQTLLGRKRHFDFFSATEFMRSNYLREGVNTIFQGSAADLIKLSMNAIVEEFDLLKHNDVKMLLQVHDELIFEVKEECAKDIGEKIKDIMENIYMLRVPLVCNLAIGKTWADLK</sequence>
<dbReference type="InterPro" id="IPR029060">
    <property type="entry name" value="PIN-like_dom_sf"/>
</dbReference>
<dbReference type="SUPFAM" id="SSF56672">
    <property type="entry name" value="DNA/RNA polymerases"/>
    <property type="match status" value="1"/>
</dbReference>
<gene>
    <name evidence="16" type="primary">polA</name>
    <name evidence="20" type="ORF">CQA53_04255</name>
</gene>
<dbReference type="GO" id="GO:0006261">
    <property type="term" value="P:DNA-templated DNA replication"/>
    <property type="evidence" value="ECO:0007669"/>
    <property type="project" value="UniProtKB-UniRule"/>
</dbReference>
<dbReference type="SMART" id="SM00482">
    <property type="entry name" value="POLAc"/>
    <property type="match status" value="1"/>
</dbReference>